<feature type="transmembrane region" description="Helical" evidence="1">
    <location>
        <begin position="13"/>
        <end position="33"/>
    </location>
</feature>
<name>A0A2P2MLF0_RHIMU</name>
<organism evidence="2">
    <name type="scientific">Rhizophora mucronata</name>
    <name type="common">Asiatic mangrove</name>
    <dbReference type="NCBI Taxonomy" id="61149"/>
    <lineage>
        <taxon>Eukaryota</taxon>
        <taxon>Viridiplantae</taxon>
        <taxon>Streptophyta</taxon>
        <taxon>Embryophyta</taxon>
        <taxon>Tracheophyta</taxon>
        <taxon>Spermatophyta</taxon>
        <taxon>Magnoliopsida</taxon>
        <taxon>eudicotyledons</taxon>
        <taxon>Gunneridae</taxon>
        <taxon>Pentapetalae</taxon>
        <taxon>rosids</taxon>
        <taxon>fabids</taxon>
        <taxon>Malpighiales</taxon>
        <taxon>Rhizophoraceae</taxon>
        <taxon>Rhizophora</taxon>
    </lineage>
</organism>
<protein>
    <submittedName>
        <fullName evidence="2">F-box/LRR-repeat protein 14 isoform X2</fullName>
    </submittedName>
</protein>
<keyword evidence="1" id="KW-0812">Transmembrane</keyword>
<keyword evidence="1" id="KW-0472">Membrane</keyword>
<evidence type="ECO:0000256" key="1">
    <source>
        <dbReference type="SAM" id="Phobius"/>
    </source>
</evidence>
<proteinExistence type="predicted"/>
<dbReference type="AlphaFoldDB" id="A0A2P2MLF0"/>
<dbReference type="EMBL" id="GGEC01050587">
    <property type="protein sequence ID" value="MBX31071.1"/>
    <property type="molecule type" value="Transcribed_RNA"/>
</dbReference>
<accession>A0A2P2MLF0</accession>
<evidence type="ECO:0000313" key="2">
    <source>
        <dbReference type="EMBL" id="MBX31071.1"/>
    </source>
</evidence>
<reference evidence="2" key="1">
    <citation type="submission" date="2018-02" db="EMBL/GenBank/DDBJ databases">
        <title>Rhizophora mucronata_Transcriptome.</title>
        <authorList>
            <person name="Meera S.P."/>
            <person name="Sreeshan A."/>
            <person name="Augustine A."/>
        </authorList>
    </citation>
    <scope>NUCLEOTIDE SEQUENCE</scope>
    <source>
        <tissue evidence="2">Leaf</tissue>
    </source>
</reference>
<keyword evidence="1" id="KW-1133">Transmembrane helix</keyword>
<sequence>MMVGWVLSLHREYLYFLWIYPALMLLILDLFILRTA</sequence>